<feature type="transmembrane region" description="Helical" evidence="8">
    <location>
        <begin position="476"/>
        <end position="496"/>
    </location>
</feature>
<feature type="transmembrane region" description="Helical" evidence="8">
    <location>
        <begin position="121"/>
        <end position="142"/>
    </location>
</feature>
<evidence type="ECO:0000256" key="6">
    <source>
        <dbReference type="ARBA" id="ARBA00023136"/>
    </source>
</evidence>
<keyword evidence="6 8" id="KW-0472">Membrane</keyword>
<dbReference type="PANTHER" id="PTHR42829">
    <property type="entry name" value="NADH-UBIQUINONE OXIDOREDUCTASE CHAIN 5"/>
    <property type="match status" value="1"/>
</dbReference>
<feature type="transmembrane region" description="Helical" evidence="8">
    <location>
        <begin position="416"/>
        <end position="434"/>
    </location>
</feature>
<dbReference type="Pfam" id="PF00361">
    <property type="entry name" value="Proton_antipo_M"/>
    <property type="match status" value="1"/>
</dbReference>
<feature type="transmembrane region" description="Helical" evidence="8">
    <location>
        <begin position="12"/>
        <end position="29"/>
    </location>
</feature>
<dbReference type="InterPro" id="IPR001516">
    <property type="entry name" value="Proton_antipo_N"/>
</dbReference>
<dbReference type="InterPro" id="IPR003945">
    <property type="entry name" value="NU5C-like"/>
</dbReference>
<dbReference type="InterPro" id="IPR001750">
    <property type="entry name" value="ND/Mrp_TM"/>
</dbReference>
<dbReference type="Pfam" id="PF00662">
    <property type="entry name" value="Proton_antipo_N"/>
    <property type="match status" value="1"/>
</dbReference>
<evidence type="ECO:0000256" key="4">
    <source>
        <dbReference type="ARBA" id="ARBA00022692"/>
    </source>
</evidence>
<evidence type="ECO:0000259" key="10">
    <source>
        <dbReference type="Pfam" id="PF00662"/>
    </source>
</evidence>
<comment type="function">
    <text evidence="8">Core subunit of the mitochondrial membrane respiratory chain NADH dehydrogenase (Complex I) which catalyzes electron transfer from NADH through the respiratory chain, using ubiquinone as an electron acceptor. Essential for the catalytic activity and assembly of complex I.</text>
</comment>
<evidence type="ECO:0000259" key="9">
    <source>
        <dbReference type="Pfam" id="PF00361"/>
    </source>
</evidence>
<feature type="transmembrane region" description="Helical" evidence="8">
    <location>
        <begin position="295"/>
        <end position="317"/>
    </location>
</feature>
<evidence type="ECO:0000256" key="8">
    <source>
        <dbReference type="RuleBase" id="RU003404"/>
    </source>
</evidence>
<dbReference type="EMBL" id="JN615140">
    <property type="protein sequence ID" value="AEQ93857.1"/>
    <property type="molecule type" value="Genomic_DNA"/>
</dbReference>
<keyword evidence="4 8" id="KW-0812">Transmembrane</keyword>
<protein>
    <recommendedName>
        <fullName evidence="3 8">NADH-ubiquinone oxidoreductase chain 5</fullName>
        <ecNumber evidence="2 8">7.1.1.2</ecNumber>
    </recommendedName>
</protein>
<feature type="domain" description="NADH-Ubiquinone oxidoreductase (complex I) chain 5 N-terminal" evidence="10">
    <location>
        <begin position="43"/>
        <end position="91"/>
    </location>
</feature>
<evidence type="ECO:0000256" key="2">
    <source>
        <dbReference type="ARBA" id="ARBA00012944"/>
    </source>
</evidence>
<keyword evidence="8" id="KW-0830">Ubiquinone</keyword>
<feature type="transmembrane region" description="Helical" evidence="8">
    <location>
        <begin position="446"/>
        <end position="469"/>
    </location>
</feature>
<evidence type="ECO:0000256" key="3">
    <source>
        <dbReference type="ARBA" id="ARBA00021096"/>
    </source>
</evidence>
<dbReference type="GO" id="GO:0042773">
    <property type="term" value="P:ATP synthesis coupled electron transport"/>
    <property type="evidence" value="ECO:0007669"/>
    <property type="project" value="InterPro"/>
</dbReference>
<dbReference type="EC" id="7.1.1.2" evidence="2 8"/>
<feature type="transmembrane region" description="Helical" evidence="8">
    <location>
        <begin position="237"/>
        <end position="257"/>
    </location>
</feature>
<organism evidence="11">
    <name type="scientific">Pedipes pedipes</name>
    <dbReference type="NCBI Taxonomy" id="999235"/>
    <lineage>
        <taxon>Eukaryota</taxon>
        <taxon>Metazoa</taxon>
        <taxon>Spiralia</taxon>
        <taxon>Lophotrochozoa</taxon>
        <taxon>Mollusca</taxon>
        <taxon>Gastropoda</taxon>
        <taxon>Heterobranchia</taxon>
        <taxon>Euthyneura</taxon>
        <taxon>Panpulmonata</taxon>
        <taxon>Eupulmonata</taxon>
        <taxon>Ellobiida</taxon>
        <taxon>Ellobioidea</taxon>
        <taxon>Ellobiidae</taxon>
        <taxon>Pedipes</taxon>
    </lineage>
</organism>
<keyword evidence="5 8" id="KW-1133">Transmembrane helix</keyword>
<evidence type="ECO:0000313" key="11">
    <source>
        <dbReference type="EMBL" id="AEQ93857.1"/>
    </source>
</evidence>
<evidence type="ECO:0000256" key="5">
    <source>
        <dbReference type="ARBA" id="ARBA00022989"/>
    </source>
</evidence>
<accession>G8HPB1</accession>
<dbReference type="GO" id="GO:0008137">
    <property type="term" value="F:NADH dehydrogenase (ubiquinone) activity"/>
    <property type="evidence" value="ECO:0007669"/>
    <property type="project" value="UniProtKB-EC"/>
</dbReference>
<dbReference type="GO" id="GO:0016020">
    <property type="term" value="C:membrane"/>
    <property type="evidence" value="ECO:0007669"/>
    <property type="project" value="UniProtKB-SubCell"/>
</dbReference>
<keyword evidence="8" id="KW-0813">Transport</keyword>
<feature type="transmembrane region" description="Helical" evidence="8">
    <location>
        <begin position="178"/>
        <end position="197"/>
    </location>
</feature>
<dbReference type="GO" id="GO:0015990">
    <property type="term" value="P:electron transport coupled proton transport"/>
    <property type="evidence" value="ECO:0007669"/>
    <property type="project" value="TreeGrafter"/>
</dbReference>
<geneLocation type="mitochondrion" evidence="11"/>
<evidence type="ECO:0000256" key="7">
    <source>
        <dbReference type="ARBA" id="ARBA00049551"/>
    </source>
</evidence>
<feature type="transmembrane region" description="Helical" evidence="8">
    <location>
        <begin position="338"/>
        <end position="357"/>
    </location>
</feature>
<keyword evidence="8 11" id="KW-0496">Mitochondrion</keyword>
<feature type="transmembrane region" description="Helical" evidence="8">
    <location>
        <begin position="61"/>
        <end position="79"/>
    </location>
</feature>
<reference evidence="11" key="1">
    <citation type="journal article" date="2011" name="BMC Evol. Biol.">
        <title>Ten new complete mitochondrial genomes of pulmonates (Mollusca: Gastropoda) and their impact on phylogenetic relationships.</title>
        <authorList>
            <person name="White T.R."/>
            <person name="Conrad M.M."/>
            <person name="Tseng R."/>
            <person name="Balayan S."/>
            <person name="Golding R."/>
            <person name="de Frias Martins A.M."/>
            <person name="Dayrat B.A."/>
        </authorList>
    </citation>
    <scope>NUCLEOTIDE SEQUENCE</scope>
</reference>
<sequence>MNENQKSKLRLPVFLLIMFLAPSMVYFNFMKEKYMILYSLKFFTVSTLPFSMELLLDSINIGFSAVVMIISLSVFCFASSYMDNDEHFNRFIWILLAFVISMCLLLFSASVFFLLLGWDGLGITSFALIVYYQSGTSLVAGFHTLLINRLGDSLIIVSLFLFTLLGQFNYLFFSEASVSLLIVLFVAAMTKSAQYPFSSWLPAAMAAPTPVSALVHSSTLVTAGIFLMIRLSNGVGFFHYTSSLLMMAGSITCLLGGWAASYENDIKKIIALSTLSQLGVMVYCLGLNLPMLALFHLYTHALFKALLFLSAGSLLMSTYGVQDVRSMAGVGLKMPSSVVLFIVSSLCLVGAPFTSAFYSKHVILEKMFENGTNCLSVMVMLLATFMTAFYVTRTMKAMVSENSKMVFVSVVRDMKVYLPMYLLGLCAIISGKFFSSVDCSMVSCTFIPATLSNTLSLTTMFGILLSLLLAVTNKSYALSTLFFLAPVYVGSSKLIYPAVKNMSNLDHGWLEPKYLFNSSVNEVSIFLSKFFGMKNVQDKFNTYSTGLGLYQALITLVVVFTCFSVV</sequence>
<comment type="catalytic activity">
    <reaction evidence="7 8">
        <text>a ubiquinone + NADH + 5 H(+)(in) = a ubiquinol + NAD(+) + 4 H(+)(out)</text>
        <dbReference type="Rhea" id="RHEA:29091"/>
        <dbReference type="Rhea" id="RHEA-COMP:9565"/>
        <dbReference type="Rhea" id="RHEA-COMP:9566"/>
        <dbReference type="ChEBI" id="CHEBI:15378"/>
        <dbReference type="ChEBI" id="CHEBI:16389"/>
        <dbReference type="ChEBI" id="CHEBI:17976"/>
        <dbReference type="ChEBI" id="CHEBI:57540"/>
        <dbReference type="ChEBI" id="CHEBI:57945"/>
        <dbReference type="EC" id="7.1.1.2"/>
    </reaction>
</comment>
<dbReference type="PANTHER" id="PTHR42829:SF2">
    <property type="entry name" value="NADH-UBIQUINONE OXIDOREDUCTASE CHAIN 5"/>
    <property type="match status" value="1"/>
</dbReference>
<evidence type="ECO:0000256" key="1">
    <source>
        <dbReference type="ARBA" id="ARBA00004141"/>
    </source>
</evidence>
<feature type="transmembrane region" description="Helical" evidence="8">
    <location>
        <begin position="377"/>
        <end position="395"/>
    </location>
</feature>
<gene>
    <name evidence="11" type="primary">nad5</name>
</gene>
<dbReference type="AlphaFoldDB" id="G8HPB1"/>
<name>G8HPB1_9EUPU</name>
<dbReference type="PRINTS" id="PR01434">
    <property type="entry name" value="NADHDHGNASE5"/>
</dbReference>
<comment type="subcellular location">
    <subcellularLocation>
        <location evidence="1">Membrane</location>
        <topology evidence="1">Multi-pass membrane protein</topology>
    </subcellularLocation>
</comment>
<feature type="transmembrane region" description="Helical" evidence="8">
    <location>
        <begin position="91"/>
        <end position="115"/>
    </location>
</feature>
<feature type="transmembrane region" description="Helical" evidence="8">
    <location>
        <begin position="547"/>
        <end position="565"/>
    </location>
</feature>
<feature type="transmembrane region" description="Helical" evidence="8">
    <location>
        <begin position="269"/>
        <end position="289"/>
    </location>
</feature>
<feature type="transmembrane region" description="Helical" evidence="8">
    <location>
        <begin position="209"/>
        <end position="231"/>
    </location>
</feature>
<keyword evidence="8" id="KW-0520">NAD</keyword>
<feature type="domain" description="NADH:quinone oxidoreductase/Mrp antiporter transmembrane" evidence="9">
    <location>
        <begin position="109"/>
        <end position="385"/>
    </location>
</feature>
<dbReference type="GO" id="GO:0003954">
    <property type="term" value="F:NADH dehydrogenase activity"/>
    <property type="evidence" value="ECO:0007669"/>
    <property type="project" value="TreeGrafter"/>
</dbReference>
<comment type="similarity">
    <text evidence="8">Belongs to the complex I subunit 5 family.</text>
</comment>
<reference evidence="11" key="2">
    <citation type="submission" date="2011-08" db="EMBL/GenBank/DDBJ databases">
        <authorList>
            <person name="Dayrat B."/>
        </authorList>
    </citation>
    <scope>NUCLEOTIDE SEQUENCE</scope>
</reference>
<proteinExistence type="inferred from homology"/>